<reference evidence="4" key="1">
    <citation type="journal article" date="2019" name="Int. J. Syst. Evol. Microbiol.">
        <title>The Global Catalogue of Microorganisms (GCM) 10K type strain sequencing project: providing services to taxonomists for standard genome sequencing and annotation.</title>
        <authorList>
            <consortium name="The Broad Institute Genomics Platform"/>
            <consortium name="The Broad Institute Genome Sequencing Center for Infectious Disease"/>
            <person name="Wu L."/>
            <person name="Ma J."/>
        </authorList>
    </citation>
    <scope>NUCLEOTIDE SEQUENCE [LARGE SCALE GENOMIC DNA]</scope>
    <source>
        <strain evidence="4">CECT 7398</strain>
    </source>
</reference>
<dbReference type="InterPro" id="IPR026866">
    <property type="entry name" value="CR006_AAA"/>
</dbReference>
<dbReference type="InterPro" id="IPR027417">
    <property type="entry name" value="P-loop_NTPase"/>
</dbReference>
<feature type="coiled-coil region" evidence="1">
    <location>
        <begin position="427"/>
        <end position="482"/>
    </location>
</feature>
<dbReference type="PANTHER" id="PTHR32182">
    <property type="entry name" value="DNA REPLICATION AND REPAIR PROTEIN RECF"/>
    <property type="match status" value="1"/>
</dbReference>
<gene>
    <name evidence="3" type="ORF">QWZ16_06810</name>
</gene>
<organism evidence="3 4">
    <name type="scientific">Vibrio ostreicida</name>
    <dbReference type="NCBI Taxonomy" id="526588"/>
    <lineage>
        <taxon>Bacteria</taxon>
        <taxon>Pseudomonadati</taxon>
        <taxon>Pseudomonadota</taxon>
        <taxon>Gammaproteobacteria</taxon>
        <taxon>Vibrionales</taxon>
        <taxon>Vibrionaceae</taxon>
        <taxon>Vibrio</taxon>
    </lineage>
</organism>
<proteinExistence type="predicted"/>
<accession>A0ABT8BSK1</accession>
<sequence length="756" mass="87112">MKLVQYPNHISWDNLMFKSIKSIKNFGIFKNTKMNGGQPFLQFNLIYGFNYSGKTTLSRIFRAMQQGYVHEDFATANFTVDRYEQAPVSSAALIPIANLRVFNSDYIKDNVNFVDSSVNPVLIVGERNIELEDELKQLEEVLIPAGQDVWGHLKDLAENKDKEKNKRLQDVAKLVNTLSVLGNSKFDIRGVRTLLSQVSSEDLKTDKERLLLEETARLQKSDLISNPTISLPNTSALLDQVQAILAESVTRTTIEELEANAGLRKWVEDGIKHHGEAKTCQFCKSPLEQVRLNELNAYFSDSYKALSAKINAAIKQVATIKLTYSVPKTTSLYSDLIINFEQLMEKIPQLEEQVEQVKKRLLEVLEDKRNRMEEVVPFSQSDYLMPITSDLLEQLKIPVGEHNRRSREHSKEQTAARDAIKRHFVYVETMEYNHAKASEEVVALQEQQGESEGELRRLNDRVMEIKAALRNVKQGADNLNDNLRLYFGKTDIEIQPVGETYQFMREGRPAKHLPDGERTAIAFAYFITELDDESLKDTKPIVYLDDPICSLDSNHIYNVLGIIKDKLNHDKVEQLFISTHNFEFFNLVKTWFDYYKMVKRGDDVKPKRAEFYLVNRKQNASTVEQLPKNLKDHKSEYAYLIAKIKEAVRNPEQFDAISVQAYVRKILEVYFTFRFNKPFRANNNSFLEQHLLKDIENASTKATTLYEFINERSHAQSISFGVELPDALQAQLQGVWNIIDEAIRTNDKPHYEAYYV</sequence>
<protein>
    <submittedName>
        <fullName evidence="3">AAA family ATPase</fullName>
    </submittedName>
</protein>
<dbReference type="EMBL" id="JAUFQC010000001">
    <property type="protein sequence ID" value="MDN3609411.1"/>
    <property type="molecule type" value="Genomic_DNA"/>
</dbReference>
<feature type="domain" description="Protein CR006 P-loop" evidence="2">
    <location>
        <begin position="25"/>
        <end position="735"/>
    </location>
</feature>
<dbReference type="PANTHER" id="PTHR32182:SF22">
    <property type="entry name" value="ATP-DEPENDENT ENDONUCLEASE, OLD FAMILY-RELATED"/>
    <property type="match status" value="1"/>
</dbReference>
<name>A0ABT8BSK1_9VIBR</name>
<evidence type="ECO:0000313" key="3">
    <source>
        <dbReference type="EMBL" id="MDN3609411.1"/>
    </source>
</evidence>
<dbReference type="RefSeq" id="WP_254868760.1">
    <property type="nucleotide sequence ID" value="NZ_JABEYA020000002.1"/>
</dbReference>
<dbReference type="Gene3D" id="3.40.50.300">
    <property type="entry name" value="P-loop containing nucleotide triphosphate hydrolases"/>
    <property type="match status" value="1"/>
</dbReference>
<keyword evidence="4" id="KW-1185">Reference proteome</keyword>
<evidence type="ECO:0000259" key="2">
    <source>
        <dbReference type="Pfam" id="PF13166"/>
    </source>
</evidence>
<dbReference type="Proteomes" id="UP001238540">
    <property type="component" value="Unassembled WGS sequence"/>
</dbReference>
<dbReference type="Pfam" id="PF13166">
    <property type="entry name" value="AAA_13"/>
    <property type="match status" value="1"/>
</dbReference>
<evidence type="ECO:0000313" key="4">
    <source>
        <dbReference type="Proteomes" id="UP001238540"/>
    </source>
</evidence>
<dbReference type="SUPFAM" id="SSF52540">
    <property type="entry name" value="P-loop containing nucleoside triphosphate hydrolases"/>
    <property type="match status" value="1"/>
</dbReference>
<comment type="caution">
    <text evidence="3">The sequence shown here is derived from an EMBL/GenBank/DDBJ whole genome shotgun (WGS) entry which is preliminary data.</text>
</comment>
<evidence type="ECO:0000256" key="1">
    <source>
        <dbReference type="SAM" id="Coils"/>
    </source>
</evidence>
<feature type="coiled-coil region" evidence="1">
    <location>
        <begin position="333"/>
        <end position="371"/>
    </location>
</feature>
<keyword evidence="1" id="KW-0175">Coiled coil</keyword>